<dbReference type="InterPro" id="IPR046358">
    <property type="entry name" value="Flagellin_C"/>
</dbReference>
<dbReference type="Gene3D" id="1.20.1330.10">
    <property type="entry name" value="f41 fragment of flagellin, N-terminal domain"/>
    <property type="match status" value="2"/>
</dbReference>
<comment type="subcellular location">
    <subcellularLocation>
        <location evidence="4">Secreted</location>
    </subcellularLocation>
    <subcellularLocation>
        <location evidence="4">Bacterial flagellum</location>
    </subcellularLocation>
</comment>
<dbReference type="Pfam" id="PF00700">
    <property type="entry name" value="Flagellin_C"/>
    <property type="match status" value="1"/>
</dbReference>
<dbReference type="GO" id="GO:0009288">
    <property type="term" value="C:bacterial-type flagellum"/>
    <property type="evidence" value="ECO:0007669"/>
    <property type="project" value="UniProtKB-SubCell"/>
</dbReference>
<keyword evidence="2 4" id="KW-0964">Secreted</keyword>
<reference evidence="8" key="1">
    <citation type="journal article" date="2020" name="Microbiol. Resour. Announc.">
        <title>Draft Genome Sequences of Thiorhodococcus mannitoliphagus and Thiorhodococcus minor, Purple Sulfur Photosynthetic Bacteria in the Gammaproteobacterial Family Chromatiaceae.</title>
        <authorList>
            <person name="Aviles F.A."/>
            <person name="Meyer T.E."/>
            <person name="Kyndt J.A."/>
        </authorList>
    </citation>
    <scope>NUCLEOTIDE SEQUENCE [LARGE SCALE GENOMIC DNA]</scope>
    <source>
        <strain evidence="8">DSM 18266</strain>
    </source>
</reference>
<reference evidence="7 8" key="2">
    <citation type="submission" date="2020-02" db="EMBL/GenBank/DDBJ databases">
        <title>Genome sequences of Thiorhodococcus mannitoliphagus and Thiorhodococcus minor, purple sulfur photosynthetic bacteria in the gammaproteobacterial family, Chromatiaceae.</title>
        <authorList>
            <person name="Aviles F.A."/>
            <person name="Meyer T.E."/>
            <person name="Kyndt J.A."/>
        </authorList>
    </citation>
    <scope>NUCLEOTIDE SEQUENCE [LARGE SCALE GENOMIC DNA]</scope>
    <source>
        <strain evidence="7 8">DSM 18266</strain>
    </source>
</reference>
<evidence type="ECO:0000259" key="6">
    <source>
        <dbReference type="Pfam" id="PF00700"/>
    </source>
</evidence>
<evidence type="ECO:0000256" key="3">
    <source>
        <dbReference type="ARBA" id="ARBA00023143"/>
    </source>
</evidence>
<dbReference type="GO" id="GO:0005198">
    <property type="term" value="F:structural molecule activity"/>
    <property type="evidence" value="ECO:0007669"/>
    <property type="project" value="UniProtKB-UniRule"/>
</dbReference>
<evidence type="ECO:0000256" key="1">
    <source>
        <dbReference type="ARBA" id="ARBA00005709"/>
    </source>
</evidence>
<dbReference type="Gene3D" id="2.60.40.4390">
    <property type="match status" value="1"/>
</dbReference>
<comment type="function">
    <text evidence="4">Flagellin is the subunit protein which polymerizes to form the filaments of bacterial flagella.</text>
</comment>
<proteinExistence type="inferred from homology"/>
<gene>
    <name evidence="7" type="ORF">G3480_15580</name>
</gene>
<feature type="domain" description="Flagellin C-terminal" evidence="6">
    <location>
        <begin position="489"/>
        <end position="574"/>
    </location>
</feature>
<dbReference type="PANTHER" id="PTHR42792:SF2">
    <property type="entry name" value="FLAGELLIN"/>
    <property type="match status" value="1"/>
</dbReference>
<accession>A0A6P1E1Y4</accession>
<dbReference type="PRINTS" id="PR00207">
    <property type="entry name" value="FLAGELLIN"/>
</dbReference>
<dbReference type="InterPro" id="IPR001492">
    <property type="entry name" value="Flagellin"/>
</dbReference>
<feature type="domain" description="Flagellin N-terminal" evidence="5">
    <location>
        <begin position="5"/>
        <end position="141"/>
    </location>
</feature>
<evidence type="ECO:0000259" key="5">
    <source>
        <dbReference type="Pfam" id="PF00669"/>
    </source>
</evidence>
<organism evidence="7 8">
    <name type="scientific">Thiorhodococcus mannitoliphagus</name>
    <dbReference type="NCBI Taxonomy" id="329406"/>
    <lineage>
        <taxon>Bacteria</taxon>
        <taxon>Pseudomonadati</taxon>
        <taxon>Pseudomonadota</taxon>
        <taxon>Gammaproteobacteria</taxon>
        <taxon>Chromatiales</taxon>
        <taxon>Chromatiaceae</taxon>
        <taxon>Thiorhodococcus</taxon>
    </lineage>
</organism>
<sequence>MAMVINSNIMSLTAQRNLSNAQSSQNQAMTRLSSGLRINSAKDDAAGLAISQGLSSQVRGLNQAVRNANDGISLAQTAEGALQESTNILQRMRELAVQSANGTYDSGNRQTLNAESKQLKSELDRIAQTTSFNGQNILDGTLGKVDLQVGAYSNQTISMEIGSMSSSSLGGASGDIVSAETTGSAALAGLTAGDLTINDQAVSDLSSVVTGASTVQAGIDQINTDLDGFGAQVSTMVEAKGTSVGDGVLRAGTDTLTLDLTDNYGNASKYVITGTENMNQLVEAINTESGGTISATVDDAGKLVLTAENAQSITVTDSTTADASGIANGATNFSLVINDTSADKRGVKVEVATTDVAAIGLNTQDAAGTVTGMAATATGAADLKAGDLNINGVDIGPIDAGADAASGVTNTIEAINKVSDQTGVVAYQSGSVVALRSSSGEEISIKYGTDATDTEVKAVTGLLERNATSGVGSVASVDISTAAGAQKAIGIIDKALEQINATRGDLGAVNNRLDYTINNLTNVSENAAASRSRIVDADFAAETAALSRAQVLQQAGTAMLSQANAAPQQVLSLLQ</sequence>
<keyword evidence="8" id="KW-1185">Reference proteome</keyword>
<keyword evidence="7" id="KW-0969">Cilium</keyword>
<keyword evidence="3 4" id="KW-0975">Bacterial flagellum</keyword>
<dbReference type="AlphaFoldDB" id="A0A6P1E1Y4"/>
<dbReference type="Gene3D" id="6.10.10.10">
    <property type="entry name" value="Flagellar export chaperone, C-terminal domain"/>
    <property type="match status" value="1"/>
</dbReference>
<keyword evidence="7" id="KW-0282">Flagellum</keyword>
<evidence type="ECO:0000313" key="7">
    <source>
        <dbReference type="EMBL" id="NEX21715.1"/>
    </source>
</evidence>
<dbReference type="RefSeq" id="WP_164654817.1">
    <property type="nucleotide sequence ID" value="NZ_JAAIJR010000065.1"/>
</dbReference>
<dbReference type="GO" id="GO:0005576">
    <property type="term" value="C:extracellular region"/>
    <property type="evidence" value="ECO:0007669"/>
    <property type="project" value="UniProtKB-SubCell"/>
</dbReference>
<name>A0A6P1E1Y4_9GAMM</name>
<comment type="caution">
    <text evidence="7">The sequence shown here is derived from an EMBL/GenBank/DDBJ whole genome shotgun (WGS) entry which is preliminary data.</text>
</comment>
<protein>
    <recommendedName>
        <fullName evidence="4">Flagellin</fullName>
    </recommendedName>
</protein>
<dbReference type="PANTHER" id="PTHR42792">
    <property type="entry name" value="FLAGELLIN"/>
    <property type="match status" value="1"/>
</dbReference>
<dbReference type="Gene3D" id="6.10.280.190">
    <property type="match status" value="1"/>
</dbReference>
<keyword evidence="7" id="KW-0966">Cell projection</keyword>
<comment type="similarity">
    <text evidence="1 4">Belongs to the bacterial flagellin family.</text>
</comment>
<dbReference type="SUPFAM" id="SSF64518">
    <property type="entry name" value="Phase 1 flagellin"/>
    <property type="match status" value="1"/>
</dbReference>
<dbReference type="InterPro" id="IPR042187">
    <property type="entry name" value="Flagellin_C_sub2"/>
</dbReference>
<dbReference type="InterPro" id="IPR001029">
    <property type="entry name" value="Flagellin_N"/>
</dbReference>
<dbReference type="Pfam" id="PF00669">
    <property type="entry name" value="Flagellin_N"/>
    <property type="match status" value="1"/>
</dbReference>
<dbReference type="EMBL" id="JAAIJR010000065">
    <property type="protein sequence ID" value="NEX21715.1"/>
    <property type="molecule type" value="Genomic_DNA"/>
</dbReference>
<dbReference type="Proteomes" id="UP000471640">
    <property type="component" value="Unassembled WGS sequence"/>
</dbReference>
<evidence type="ECO:0000313" key="8">
    <source>
        <dbReference type="Proteomes" id="UP000471640"/>
    </source>
</evidence>
<evidence type="ECO:0000256" key="2">
    <source>
        <dbReference type="ARBA" id="ARBA00022525"/>
    </source>
</evidence>
<evidence type="ECO:0000256" key="4">
    <source>
        <dbReference type="RuleBase" id="RU362073"/>
    </source>
</evidence>